<organism evidence="11 12">
    <name type="scientific">Candidula unifasciata</name>
    <dbReference type="NCBI Taxonomy" id="100452"/>
    <lineage>
        <taxon>Eukaryota</taxon>
        <taxon>Metazoa</taxon>
        <taxon>Spiralia</taxon>
        <taxon>Lophotrochozoa</taxon>
        <taxon>Mollusca</taxon>
        <taxon>Gastropoda</taxon>
        <taxon>Heterobranchia</taxon>
        <taxon>Euthyneura</taxon>
        <taxon>Panpulmonata</taxon>
        <taxon>Eupulmonata</taxon>
        <taxon>Stylommatophora</taxon>
        <taxon>Helicina</taxon>
        <taxon>Helicoidea</taxon>
        <taxon>Geomitridae</taxon>
        <taxon>Candidula</taxon>
    </lineage>
</organism>
<keyword evidence="3" id="KW-0378">Hydrolase</keyword>
<dbReference type="CDD" id="cd03388">
    <property type="entry name" value="PAP2_SPPase1"/>
    <property type="match status" value="1"/>
</dbReference>
<keyword evidence="12" id="KW-1185">Reference proteome</keyword>
<comment type="caution">
    <text evidence="11">The sequence shown here is derived from an EMBL/GenBank/DDBJ whole genome shotgun (WGS) entry which is preliminary data.</text>
</comment>
<protein>
    <recommendedName>
        <fullName evidence="10">Phosphatidic acid phosphatase type 2/haloperoxidase domain-containing protein</fullName>
    </recommendedName>
</protein>
<dbReference type="GO" id="GO:0005789">
    <property type="term" value="C:endoplasmic reticulum membrane"/>
    <property type="evidence" value="ECO:0007669"/>
    <property type="project" value="UniProtKB-SubCell"/>
</dbReference>
<evidence type="ECO:0000313" key="12">
    <source>
        <dbReference type="Proteomes" id="UP000678393"/>
    </source>
</evidence>
<dbReference type="Proteomes" id="UP000678393">
    <property type="component" value="Unassembled WGS sequence"/>
</dbReference>
<dbReference type="PANTHER" id="PTHR14969:SF28">
    <property type="entry name" value="DIHYDROSPHINGOSINE 1-PHOSPHATE PHOSPHATASE LCB3-RELATED"/>
    <property type="match status" value="1"/>
</dbReference>
<dbReference type="Pfam" id="PF01569">
    <property type="entry name" value="PAP2"/>
    <property type="match status" value="1"/>
</dbReference>
<dbReference type="GO" id="GO:0042392">
    <property type="term" value="F:sphingosine-1-phosphate phosphatase activity"/>
    <property type="evidence" value="ECO:0007669"/>
    <property type="project" value="TreeGrafter"/>
</dbReference>
<keyword evidence="5 9" id="KW-1133">Transmembrane helix</keyword>
<evidence type="ECO:0000256" key="6">
    <source>
        <dbReference type="ARBA" id="ARBA00023136"/>
    </source>
</evidence>
<feature type="transmembrane region" description="Helical" evidence="9">
    <location>
        <begin position="355"/>
        <end position="371"/>
    </location>
</feature>
<dbReference type="EMBL" id="CAJHNH020002578">
    <property type="protein sequence ID" value="CAG5127126.1"/>
    <property type="molecule type" value="Genomic_DNA"/>
</dbReference>
<evidence type="ECO:0000256" key="8">
    <source>
        <dbReference type="SAM" id="MobiDB-lite"/>
    </source>
</evidence>
<dbReference type="InterPro" id="IPR000326">
    <property type="entry name" value="PAP2/HPO"/>
</dbReference>
<dbReference type="InterPro" id="IPR036938">
    <property type="entry name" value="PAP2/HPO_sf"/>
</dbReference>
<comment type="similarity">
    <text evidence="7">Belongs to the type 2 lipid phosphate phosphatase family.</text>
</comment>
<dbReference type="SUPFAM" id="SSF48317">
    <property type="entry name" value="Acid phosphatase/Vanadium-dependent haloperoxidase"/>
    <property type="match status" value="1"/>
</dbReference>
<reference evidence="11" key="1">
    <citation type="submission" date="2021-04" db="EMBL/GenBank/DDBJ databases">
        <authorList>
            <consortium name="Molecular Ecology Group"/>
        </authorList>
    </citation>
    <scope>NUCLEOTIDE SEQUENCE</scope>
</reference>
<feature type="transmembrane region" description="Helical" evidence="9">
    <location>
        <begin position="406"/>
        <end position="429"/>
    </location>
</feature>
<evidence type="ECO:0000256" key="7">
    <source>
        <dbReference type="ARBA" id="ARBA00038324"/>
    </source>
</evidence>
<sequence>MTSSGHRLLEVLSDSNLTAKFQQFCGIRSHIFNTSANGSHRHAGETDRLCSLNGDKLVESTGSPDSKLVSDNDSLHLYSSNHNNHISNGLLKERGVHRKNGYRNGFIKTEVGDQVTNDEIVEDIPQKNGKNSTQISKGKAGEHDERHASIVCTQPYTLDCPILYYIFCLGAGLGNELFYILFFSTSLWNFDSLVIRKVLCVWCVIMYMGQAAKDIIRWPRPRSPPVVRLEERYELEFGMPSTHAMVGIAIPFGVIVFMSGRYEFNCCLGVTCAVIWSLLVSLSRLYLGMHSVLLWRNSILLICLMSATVFFVDPVDSFLMTHPWALPVTVVLCIILSMLYPSLEKWSTARGDTTMVLGVFSGIYAGMWLTAKLTEFDYVPDSPPYVLELPSVKDFSLGVTRQISGLFIIIIFLTLIKLVILHSLSWLFGYDPKDPRTKQCRPVELPYKYVSYYVSAAATTYIIPLLFLKLNIERPSYYSEVFSL</sequence>
<evidence type="ECO:0000256" key="3">
    <source>
        <dbReference type="ARBA" id="ARBA00022801"/>
    </source>
</evidence>
<keyword evidence="2 9" id="KW-0812">Transmembrane</keyword>
<feature type="transmembrane region" description="Helical" evidence="9">
    <location>
        <begin position="449"/>
        <end position="468"/>
    </location>
</feature>
<dbReference type="PANTHER" id="PTHR14969">
    <property type="entry name" value="SPHINGOSINE-1-PHOSPHATE PHOSPHOHYDROLASE"/>
    <property type="match status" value="1"/>
</dbReference>
<feature type="transmembrane region" description="Helical" evidence="9">
    <location>
        <begin position="162"/>
        <end position="182"/>
    </location>
</feature>
<feature type="transmembrane region" description="Helical" evidence="9">
    <location>
        <begin position="264"/>
        <end position="287"/>
    </location>
</feature>
<keyword evidence="4" id="KW-0256">Endoplasmic reticulum</keyword>
<feature type="transmembrane region" description="Helical" evidence="9">
    <location>
        <begin position="237"/>
        <end position="257"/>
    </location>
</feature>
<evidence type="ECO:0000256" key="2">
    <source>
        <dbReference type="ARBA" id="ARBA00022692"/>
    </source>
</evidence>
<evidence type="ECO:0000313" key="11">
    <source>
        <dbReference type="EMBL" id="CAG5127126.1"/>
    </source>
</evidence>
<proteinExistence type="inferred from homology"/>
<dbReference type="AlphaFoldDB" id="A0A8S3ZIW8"/>
<evidence type="ECO:0000256" key="4">
    <source>
        <dbReference type="ARBA" id="ARBA00022824"/>
    </source>
</evidence>
<comment type="subcellular location">
    <subcellularLocation>
        <location evidence="1">Endoplasmic reticulum membrane</location>
        <topology evidence="1">Multi-pass membrane protein</topology>
    </subcellularLocation>
</comment>
<dbReference type="OrthoDB" id="301434at2759"/>
<evidence type="ECO:0000259" key="10">
    <source>
        <dbReference type="Pfam" id="PF01569"/>
    </source>
</evidence>
<name>A0A8S3ZIW8_9EUPU</name>
<keyword evidence="6 9" id="KW-0472">Membrane</keyword>
<evidence type="ECO:0000256" key="5">
    <source>
        <dbReference type="ARBA" id="ARBA00022989"/>
    </source>
</evidence>
<dbReference type="Gene3D" id="1.20.144.10">
    <property type="entry name" value="Phosphatidic acid phosphatase type 2/haloperoxidase"/>
    <property type="match status" value="1"/>
</dbReference>
<feature type="region of interest" description="Disordered" evidence="8">
    <location>
        <begin position="122"/>
        <end position="141"/>
    </location>
</feature>
<accession>A0A8S3ZIW8</accession>
<dbReference type="GO" id="GO:0006670">
    <property type="term" value="P:sphingosine metabolic process"/>
    <property type="evidence" value="ECO:0007669"/>
    <property type="project" value="TreeGrafter"/>
</dbReference>
<evidence type="ECO:0000256" key="1">
    <source>
        <dbReference type="ARBA" id="ARBA00004477"/>
    </source>
</evidence>
<feature type="transmembrane region" description="Helical" evidence="9">
    <location>
        <begin position="324"/>
        <end position="343"/>
    </location>
</feature>
<gene>
    <name evidence="11" type="ORF">CUNI_LOCUS12684</name>
</gene>
<evidence type="ECO:0000256" key="9">
    <source>
        <dbReference type="SAM" id="Phobius"/>
    </source>
</evidence>
<feature type="domain" description="Phosphatidic acid phosphatase type 2/haloperoxidase" evidence="10">
    <location>
        <begin position="202"/>
        <end position="292"/>
    </location>
</feature>